<protein>
    <submittedName>
        <fullName evidence="1">Uncharacterized protein</fullName>
    </submittedName>
</protein>
<name>A0A5D4NW09_9BACI</name>
<dbReference type="OrthoDB" id="2883003at2"/>
<comment type="caution">
    <text evidence="1">The sequence shown here is derived from an EMBL/GenBank/DDBJ whole genome shotgun (WGS) entry which is preliminary data.</text>
</comment>
<dbReference type="Proteomes" id="UP000322267">
    <property type="component" value="Unassembled WGS sequence"/>
</dbReference>
<evidence type="ECO:0000313" key="2">
    <source>
        <dbReference type="Proteomes" id="UP000322267"/>
    </source>
</evidence>
<dbReference type="RefSeq" id="WP_148938963.1">
    <property type="nucleotide sequence ID" value="NZ_VTEI01000003.1"/>
</dbReference>
<gene>
    <name evidence="1" type="ORF">FZC78_07135</name>
</gene>
<dbReference type="EMBL" id="VTEI01000003">
    <property type="protein sequence ID" value="TYS17628.1"/>
    <property type="molecule type" value="Genomic_DNA"/>
</dbReference>
<dbReference type="AlphaFoldDB" id="A0A5D4NW09"/>
<reference evidence="1 2" key="1">
    <citation type="submission" date="2019-08" db="EMBL/GenBank/DDBJ databases">
        <title>Bacillus genomes from the desert of Cuatro Cienegas, Coahuila.</title>
        <authorList>
            <person name="Olmedo-Alvarez G."/>
        </authorList>
    </citation>
    <scope>NUCLEOTIDE SEQUENCE [LARGE SCALE GENOMIC DNA]</scope>
    <source>
        <strain evidence="1 2">CH34_1T</strain>
    </source>
</reference>
<accession>A0A5D4NW09</accession>
<sequence length="130" mass="15350">MNEFIERIKTFSKHLTHDFEEMIHDHSSEKIPFTNMPALIKRHDKTKHTSHKLLENVFHTYELDLFPYFLQLETKGDRDEFILQLTISSQEKTIYSYRSYEESAAKQKPVSIPAPLWEKLKAPFTSGAVH</sequence>
<evidence type="ECO:0000313" key="1">
    <source>
        <dbReference type="EMBL" id="TYS17628.1"/>
    </source>
</evidence>
<proteinExistence type="predicted"/>
<organism evidence="1 2">
    <name type="scientific">Rossellomorea vietnamensis</name>
    <dbReference type="NCBI Taxonomy" id="218284"/>
    <lineage>
        <taxon>Bacteria</taxon>
        <taxon>Bacillati</taxon>
        <taxon>Bacillota</taxon>
        <taxon>Bacilli</taxon>
        <taxon>Bacillales</taxon>
        <taxon>Bacillaceae</taxon>
        <taxon>Rossellomorea</taxon>
    </lineage>
</organism>